<dbReference type="KEGG" id="saga:M5M_11005"/>
<evidence type="ECO:0000313" key="2">
    <source>
        <dbReference type="EMBL" id="AFU99378.1"/>
    </source>
</evidence>
<dbReference type="HOGENOM" id="CLU_1947370_0_0_6"/>
<reference evidence="2 3" key="1">
    <citation type="journal article" date="2013" name="Genome Announc.">
        <title>Complete genome sequence of Simiduia agarivorans SA1(T), a marine bacterium able to degrade a variety of polysaccharides.</title>
        <authorList>
            <person name="Lin S.Y."/>
            <person name="Shieh W.Y."/>
            <person name="Chen J.S."/>
            <person name="Tang S.L."/>
        </authorList>
    </citation>
    <scope>NUCLEOTIDE SEQUENCE [LARGE SCALE GENOMIC DNA]</scope>
    <source>
        <strain evidence="3">DSM 21679 / JCM 13881 / BCRC 17597 / SA1</strain>
    </source>
</reference>
<accession>K4KMR0</accession>
<dbReference type="EMBL" id="CP003746">
    <property type="protein sequence ID" value="AFU99378.1"/>
    <property type="molecule type" value="Genomic_DNA"/>
</dbReference>
<dbReference type="OrthoDB" id="7066842at2"/>
<evidence type="ECO:0000313" key="3">
    <source>
        <dbReference type="Proteomes" id="UP000000466"/>
    </source>
</evidence>
<dbReference type="STRING" id="1117647.M5M_11005"/>
<name>K4KMR0_SIMAS</name>
<keyword evidence="3" id="KW-1185">Reference proteome</keyword>
<feature type="transmembrane region" description="Helical" evidence="1">
    <location>
        <begin position="35"/>
        <end position="56"/>
    </location>
</feature>
<keyword evidence="1" id="KW-0472">Membrane</keyword>
<keyword evidence="1" id="KW-1133">Transmembrane helix</keyword>
<dbReference type="Proteomes" id="UP000000466">
    <property type="component" value="Chromosome"/>
</dbReference>
<dbReference type="AlphaFoldDB" id="K4KMR0"/>
<gene>
    <name evidence="2" type="ordered locus">M5M_11005</name>
</gene>
<dbReference type="RefSeq" id="WP_015047542.1">
    <property type="nucleotide sequence ID" value="NC_018868.3"/>
</dbReference>
<sequence length="129" mass="14506">MLVLSIIAAVAIFALVGWGLYLFESRVDEKFGYRFFSAGSFLALFISSALCFFGFLWWHSESLKNGDILNGIIIGGLGLVVVLATVFVNFKKSKFCLWLVRKYCSAFFVCRIVANRAALCSSKNYRYVL</sequence>
<protein>
    <submittedName>
        <fullName evidence="2">Uncharacterized protein</fullName>
    </submittedName>
</protein>
<proteinExistence type="predicted"/>
<evidence type="ECO:0000256" key="1">
    <source>
        <dbReference type="SAM" id="Phobius"/>
    </source>
</evidence>
<organism evidence="2 3">
    <name type="scientific">Simiduia agarivorans (strain DSM 21679 / JCM 13881 / BCRC 17597 / SA1)</name>
    <dbReference type="NCBI Taxonomy" id="1117647"/>
    <lineage>
        <taxon>Bacteria</taxon>
        <taxon>Pseudomonadati</taxon>
        <taxon>Pseudomonadota</taxon>
        <taxon>Gammaproteobacteria</taxon>
        <taxon>Cellvibrionales</taxon>
        <taxon>Cellvibrionaceae</taxon>
        <taxon>Simiduia</taxon>
    </lineage>
</organism>
<feature type="transmembrane region" description="Helical" evidence="1">
    <location>
        <begin position="68"/>
        <end position="90"/>
    </location>
</feature>
<keyword evidence="1" id="KW-0812">Transmembrane</keyword>
<feature type="transmembrane region" description="Helical" evidence="1">
    <location>
        <begin position="6"/>
        <end position="23"/>
    </location>
</feature>